<keyword evidence="1" id="KW-0472">Membrane</keyword>
<keyword evidence="1" id="KW-0812">Transmembrane</keyword>
<name>A0A6M4AV24_9SPHN</name>
<feature type="transmembrane region" description="Helical" evidence="1">
    <location>
        <begin position="101"/>
        <end position="120"/>
    </location>
</feature>
<keyword evidence="3" id="KW-1185">Reference proteome</keyword>
<dbReference type="RefSeq" id="WP_169946711.1">
    <property type="nucleotide sequence ID" value="NZ_CP053015.1"/>
</dbReference>
<feature type="transmembrane region" description="Helical" evidence="1">
    <location>
        <begin position="198"/>
        <end position="219"/>
    </location>
</feature>
<protein>
    <submittedName>
        <fullName evidence="2">Uncharacterized protein</fullName>
    </submittedName>
</protein>
<organism evidence="2 3">
    <name type="scientific">Sphingomonas lacunae</name>
    <dbReference type="NCBI Taxonomy" id="2698828"/>
    <lineage>
        <taxon>Bacteria</taxon>
        <taxon>Pseudomonadati</taxon>
        <taxon>Pseudomonadota</taxon>
        <taxon>Alphaproteobacteria</taxon>
        <taxon>Sphingomonadales</taxon>
        <taxon>Sphingomonadaceae</taxon>
        <taxon>Sphingomonas</taxon>
    </lineage>
</organism>
<feature type="transmembrane region" description="Helical" evidence="1">
    <location>
        <begin position="25"/>
        <end position="45"/>
    </location>
</feature>
<feature type="transmembrane region" description="Helical" evidence="1">
    <location>
        <begin position="172"/>
        <end position="192"/>
    </location>
</feature>
<evidence type="ECO:0000256" key="1">
    <source>
        <dbReference type="SAM" id="Phobius"/>
    </source>
</evidence>
<dbReference type="AlphaFoldDB" id="A0A6M4AV24"/>
<evidence type="ECO:0000313" key="2">
    <source>
        <dbReference type="EMBL" id="QJQ32943.1"/>
    </source>
</evidence>
<gene>
    <name evidence="2" type="ORF">GV829_11215</name>
</gene>
<dbReference type="Proteomes" id="UP000503018">
    <property type="component" value="Chromosome"/>
</dbReference>
<feature type="transmembrane region" description="Helical" evidence="1">
    <location>
        <begin position="140"/>
        <end position="160"/>
    </location>
</feature>
<proteinExistence type="predicted"/>
<dbReference type="EMBL" id="CP053015">
    <property type="protein sequence ID" value="QJQ32943.1"/>
    <property type="molecule type" value="Genomic_DNA"/>
</dbReference>
<feature type="transmembrane region" description="Helical" evidence="1">
    <location>
        <begin position="57"/>
        <end position="80"/>
    </location>
</feature>
<evidence type="ECO:0000313" key="3">
    <source>
        <dbReference type="Proteomes" id="UP000503018"/>
    </source>
</evidence>
<sequence>MTASDLPATDTPTTTGAEPTTANRVVRIIASVIGLIFLSGVFVGFLEARATDGNPPFSIKAMVVVAVIAALGMWCIWVALRNSLAIKRGVDQMPRRERKSTTITIIALTLGGVTGLGFGLTQSLAPHLLFDAEGMVQAPLAIAAVLLWGIAGPWLTNWWLKQTDEHERDAYIEGANWTAHALMFGIPVWWVLWKAGLAVEPSAIDCIILGSLLWMGVWMRRKFF</sequence>
<accession>A0A6M4AV24</accession>
<reference evidence="2 3" key="1">
    <citation type="submission" date="2020-01" db="EMBL/GenBank/DDBJ databases">
        <title>Sphingomonas sp. strain CSW-10.</title>
        <authorList>
            <person name="Chen W.-M."/>
        </authorList>
    </citation>
    <scope>NUCLEOTIDE SEQUENCE [LARGE SCALE GENOMIC DNA]</scope>
    <source>
        <strain evidence="2 3">CSW-10</strain>
    </source>
</reference>
<keyword evidence="1" id="KW-1133">Transmembrane helix</keyword>
<dbReference type="KEGG" id="slan:GV829_11215"/>